<dbReference type="PANTHER" id="PTHR33693:SF1">
    <property type="entry name" value="TYPE-4 URACIL-DNA GLYCOSYLASE"/>
    <property type="match status" value="1"/>
</dbReference>
<dbReference type="CDD" id="cd10030">
    <property type="entry name" value="UDG-F4_TTUDGA_SPO1dp_like"/>
    <property type="match status" value="1"/>
</dbReference>
<keyword evidence="6" id="KW-0479">Metal-binding</keyword>
<keyword evidence="8" id="KW-0378">Hydrolase</keyword>
<dbReference type="SMART" id="SM00986">
    <property type="entry name" value="UDG"/>
    <property type="match status" value="1"/>
</dbReference>
<dbReference type="GO" id="GO:0006281">
    <property type="term" value="P:DNA repair"/>
    <property type="evidence" value="ECO:0007669"/>
    <property type="project" value="UniProtKB-KW"/>
</dbReference>
<dbReference type="EC" id="3.2.2.27" evidence="3"/>
<dbReference type="EMBL" id="QBML01000006">
    <property type="protein sequence ID" value="PZO42688.1"/>
    <property type="molecule type" value="Genomic_DNA"/>
</dbReference>
<dbReference type="SUPFAM" id="SSF52141">
    <property type="entry name" value="Uracil-DNA glycosylase-like"/>
    <property type="match status" value="1"/>
</dbReference>
<evidence type="ECO:0000256" key="7">
    <source>
        <dbReference type="ARBA" id="ARBA00022763"/>
    </source>
</evidence>
<keyword evidence="11" id="KW-0234">DNA repair</keyword>
<reference evidence="14 15" key="1">
    <citation type="submission" date="2018-04" db="EMBL/GenBank/DDBJ databases">
        <authorList>
            <person name="Go L.Y."/>
            <person name="Mitchell J.A."/>
        </authorList>
    </citation>
    <scope>NUCLEOTIDE SEQUENCE [LARGE SCALE GENOMIC DNA]</scope>
    <source>
        <strain evidence="14">ULC066bin1</strain>
    </source>
</reference>
<dbReference type="Gene3D" id="3.40.470.10">
    <property type="entry name" value="Uracil-DNA glycosylase-like domain"/>
    <property type="match status" value="1"/>
</dbReference>
<comment type="catalytic activity">
    <reaction evidence="1">
        <text>Hydrolyzes single-stranded DNA or mismatched double-stranded DNA and polynucleotides, releasing free uracil.</text>
        <dbReference type="EC" id="3.2.2.27"/>
    </reaction>
</comment>
<evidence type="ECO:0000313" key="15">
    <source>
        <dbReference type="Proteomes" id="UP000249467"/>
    </source>
</evidence>
<evidence type="ECO:0000256" key="12">
    <source>
        <dbReference type="SAM" id="MobiDB-lite"/>
    </source>
</evidence>
<evidence type="ECO:0000256" key="8">
    <source>
        <dbReference type="ARBA" id="ARBA00022801"/>
    </source>
</evidence>
<dbReference type="GO" id="GO:0051539">
    <property type="term" value="F:4 iron, 4 sulfur cluster binding"/>
    <property type="evidence" value="ECO:0007669"/>
    <property type="project" value="UniProtKB-KW"/>
</dbReference>
<evidence type="ECO:0000256" key="9">
    <source>
        <dbReference type="ARBA" id="ARBA00023004"/>
    </source>
</evidence>
<dbReference type="PANTHER" id="PTHR33693">
    <property type="entry name" value="TYPE-5 URACIL-DNA GLYCOSYLASE"/>
    <property type="match status" value="1"/>
</dbReference>
<comment type="similarity">
    <text evidence="2">Belongs to the uracil-DNA glycosylase (UDG) superfamily. Type 4 (UDGa) family.</text>
</comment>
<feature type="compositionally biased region" description="Polar residues" evidence="12">
    <location>
        <begin position="35"/>
        <end position="46"/>
    </location>
</feature>
<evidence type="ECO:0000256" key="2">
    <source>
        <dbReference type="ARBA" id="ARBA00006521"/>
    </source>
</evidence>
<reference evidence="14 15" key="2">
    <citation type="submission" date="2018-06" db="EMBL/GenBank/DDBJ databases">
        <title>Metagenomic assembly of (sub)arctic Cyanobacteria and their associated microbiome from non-axenic cultures.</title>
        <authorList>
            <person name="Baurain D."/>
        </authorList>
    </citation>
    <scope>NUCLEOTIDE SEQUENCE [LARGE SCALE GENOMIC DNA]</scope>
    <source>
        <strain evidence="14">ULC066bin1</strain>
    </source>
</reference>
<dbReference type="NCBIfam" id="TIGR00758">
    <property type="entry name" value="UDG_fam4"/>
    <property type="match status" value="1"/>
</dbReference>
<evidence type="ECO:0000313" key="14">
    <source>
        <dbReference type="EMBL" id="PZO42688.1"/>
    </source>
</evidence>
<accession>A0A2W4YI10</accession>
<dbReference type="InterPro" id="IPR005122">
    <property type="entry name" value="Uracil-DNA_glycosylase-like"/>
</dbReference>
<comment type="caution">
    <text evidence="14">The sequence shown here is derived from an EMBL/GenBank/DDBJ whole genome shotgun (WGS) entry which is preliminary data.</text>
</comment>
<sequence>MTDKEQMSLFDLTPSEVPLTELPKADGVAEAPPAKNTTRSAKNTSHVPAAAVPVSEQFASLDALREAACNCQKCPLAPTRTNVVVERGDRNAKILIIGEAPGEQEDLSGLPFVGKSGQLLDKILESVGFDTTKDVYICNTVKCRPPNNRVPTEVETTTCKPYLLEQIRLVDPKIILLTGSTSLKSILGEKLGITKVRGQWYEWEGRLVMPIFHPSYLLRNQSREQGSPKWLTWQDVKAIKAKYLEIIGTDSAVDDDEEF</sequence>
<protein>
    <recommendedName>
        <fullName evidence="4">Type-4 uracil-DNA glycosylase</fullName>
        <ecNumber evidence="3">3.2.2.27</ecNumber>
    </recommendedName>
</protein>
<dbReference type="GO" id="GO:0046872">
    <property type="term" value="F:metal ion binding"/>
    <property type="evidence" value="ECO:0007669"/>
    <property type="project" value="UniProtKB-KW"/>
</dbReference>
<dbReference type="SMART" id="SM00987">
    <property type="entry name" value="UreE_C"/>
    <property type="match status" value="1"/>
</dbReference>
<evidence type="ECO:0000256" key="5">
    <source>
        <dbReference type="ARBA" id="ARBA00022485"/>
    </source>
</evidence>
<evidence type="ECO:0000256" key="11">
    <source>
        <dbReference type="ARBA" id="ARBA00023204"/>
    </source>
</evidence>
<evidence type="ECO:0000259" key="13">
    <source>
        <dbReference type="SMART" id="SM00986"/>
    </source>
</evidence>
<dbReference type="AlphaFoldDB" id="A0A2W4YI10"/>
<dbReference type="GO" id="GO:0004844">
    <property type="term" value="F:uracil DNA N-glycosylase activity"/>
    <property type="evidence" value="ECO:0007669"/>
    <property type="project" value="UniProtKB-EC"/>
</dbReference>
<gene>
    <name evidence="14" type="ORF">DCF19_06530</name>
</gene>
<evidence type="ECO:0000256" key="3">
    <source>
        <dbReference type="ARBA" id="ARBA00012030"/>
    </source>
</evidence>
<dbReference type="InterPro" id="IPR051536">
    <property type="entry name" value="UDG_Type-4/5"/>
</dbReference>
<feature type="domain" description="Uracil-DNA glycosylase-like" evidence="13">
    <location>
        <begin position="85"/>
        <end position="237"/>
    </location>
</feature>
<evidence type="ECO:0000256" key="10">
    <source>
        <dbReference type="ARBA" id="ARBA00023014"/>
    </source>
</evidence>
<evidence type="ECO:0000256" key="6">
    <source>
        <dbReference type="ARBA" id="ARBA00022723"/>
    </source>
</evidence>
<feature type="region of interest" description="Disordered" evidence="12">
    <location>
        <begin position="1"/>
        <end position="47"/>
    </location>
</feature>
<dbReference type="Pfam" id="PF03167">
    <property type="entry name" value="UDG"/>
    <property type="match status" value="1"/>
</dbReference>
<dbReference type="Proteomes" id="UP000249467">
    <property type="component" value="Unassembled WGS sequence"/>
</dbReference>
<proteinExistence type="inferred from homology"/>
<keyword evidence="7" id="KW-0227">DNA damage</keyword>
<keyword evidence="10" id="KW-0411">Iron-sulfur</keyword>
<dbReference type="InterPro" id="IPR005273">
    <property type="entry name" value="Ura-DNA_glyco_family4"/>
</dbReference>
<keyword evidence="9" id="KW-0408">Iron</keyword>
<organism evidence="14 15">
    <name type="scientific">Pseudanabaena frigida</name>
    <dbReference type="NCBI Taxonomy" id="945775"/>
    <lineage>
        <taxon>Bacteria</taxon>
        <taxon>Bacillati</taxon>
        <taxon>Cyanobacteriota</taxon>
        <taxon>Cyanophyceae</taxon>
        <taxon>Pseudanabaenales</taxon>
        <taxon>Pseudanabaenaceae</taxon>
        <taxon>Pseudanabaena</taxon>
    </lineage>
</organism>
<dbReference type="InterPro" id="IPR036895">
    <property type="entry name" value="Uracil-DNA_glycosylase-like_sf"/>
</dbReference>
<evidence type="ECO:0000256" key="4">
    <source>
        <dbReference type="ARBA" id="ARBA00019403"/>
    </source>
</evidence>
<keyword evidence="5" id="KW-0004">4Fe-4S</keyword>
<name>A0A2W4YI10_9CYAN</name>
<evidence type="ECO:0000256" key="1">
    <source>
        <dbReference type="ARBA" id="ARBA00001400"/>
    </source>
</evidence>